<keyword evidence="6" id="KW-1185">Reference proteome</keyword>
<reference evidence="4 7" key="5">
    <citation type="submission" date="2020-02" db="EMBL/GenBank/DDBJ databases">
        <title>Newly sequenced genome of strain CSTR1 showed variability in Candidatus Kuenenia stuttgartiensis genomes.</title>
        <authorList>
            <person name="Ding C."/>
            <person name="Adrian L."/>
        </authorList>
    </citation>
    <scope>NUCLEOTIDE SEQUENCE [LARGE SCALE GENOMIC DNA]</scope>
    <source>
        <strain evidence="4 7">CSTR1</strain>
    </source>
</reference>
<protein>
    <recommendedName>
        <fullName evidence="2">Tyr recombinase domain-containing protein</fullName>
    </recommendedName>
</protein>
<accession>Q1Q3R1</accession>
<reference evidence="3" key="1">
    <citation type="journal article" date="2006" name="Nature">
        <title>Deciphering the evolution and metabolism of an anammox bacterium from a community genome.</title>
        <authorList>
            <person name="Strous M."/>
            <person name="Pelletier E."/>
            <person name="Mangenot S."/>
            <person name="Rattei T."/>
            <person name="Lehner A."/>
            <person name="Taylor M.W."/>
            <person name="Horn M."/>
            <person name="Daims H."/>
            <person name="Bartol-Mavel D."/>
            <person name="Wincker P."/>
            <person name="Barbe V."/>
            <person name="Fonknechten N."/>
            <person name="Vallenet D."/>
            <person name="Segurens B."/>
            <person name="Schenowitz-Truong C."/>
            <person name="Medigue C."/>
            <person name="Collingro A."/>
            <person name="Snel B."/>
            <person name="Dutilh B.E."/>
            <person name="OpDenCamp H.J.M."/>
            <person name="vanDerDrift C."/>
            <person name="Cirpus I."/>
            <person name="vanDePas-Schoonen K.T."/>
            <person name="Harhangi H.R."/>
            <person name="vanNiftrik L."/>
            <person name="Schmid M."/>
            <person name="Keltjens J."/>
            <person name="vanDeVossenberg J."/>
            <person name="Kartal B."/>
            <person name="Meier H."/>
            <person name="Frishman D."/>
            <person name="Huynen M.A."/>
            <person name="Mewes H."/>
            <person name="Weissenbach J."/>
            <person name="Jetten M.S.M."/>
            <person name="Wagner M."/>
            <person name="LePaslier D."/>
        </authorList>
    </citation>
    <scope>NUCLEOTIDE SEQUENCE</scope>
</reference>
<dbReference type="OrthoDB" id="255290at2"/>
<reference evidence="6" key="4">
    <citation type="submission" date="2017-10" db="EMBL/GenBank/DDBJ databases">
        <authorList>
            <person name="Frank J."/>
        </authorList>
    </citation>
    <scope>NUCLEOTIDE SEQUENCE [LARGE SCALE GENOMIC DNA]</scope>
</reference>
<dbReference type="GO" id="GO:0006310">
    <property type="term" value="P:DNA recombination"/>
    <property type="evidence" value="ECO:0007669"/>
    <property type="project" value="UniProtKB-KW"/>
</dbReference>
<dbReference type="InterPro" id="IPR011010">
    <property type="entry name" value="DNA_brk_join_enz"/>
</dbReference>
<feature type="domain" description="Tyr recombinase" evidence="2">
    <location>
        <begin position="1"/>
        <end position="75"/>
    </location>
</feature>
<dbReference type="EMBL" id="CP049055">
    <property type="protein sequence ID" value="QII11757.1"/>
    <property type="molecule type" value="Genomic_DNA"/>
</dbReference>
<dbReference type="EMBL" id="CT573071">
    <property type="protein sequence ID" value="CAJ74650.1"/>
    <property type="molecule type" value="Genomic_DNA"/>
</dbReference>
<gene>
    <name evidence="4" type="ORF">KsCSTR_23780</name>
    <name evidence="5" type="ORF">KSMBR1_3521</name>
    <name evidence="3" type="ORF">kuste3887</name>
</gene>
<proteinExistence type="predicted"/>
<evidence type="ECO:0000313" key="3">
    <source>
        <dbReference type="EMBL" id="CAJ74650.1"/>
    </source>
</evidence>
<dbReference type="Proteomes" id="UP000501926">
    <property type="component" value="Chromosome"/>
</dbReference>
<dbReference type="EMBL" id="LT934425">
    <property type="protein sequence ID" value="SOH05995.1"/>
    <property type="molecule type" value="Genomic_DNA"/>
</dbReference>
<evidence type="ECO:0000256" key="1">
    <source>
        <dbReference type="ARBA" id="ARBA00023172"/>
    </source>
</evidence>
<reference evidence="3" key="2">
    <citation type="submission" date="2006-01" db="EMBL/GenBank/DDBJ databases">
        <authorList>
            <person name="Genoscope"/>
        </authorList>
    </citation>
    <scope>NUCLEOTIDE SEQUENCE</scope>
</reference>
<dbReference type="Gene3D" id="1.10.443.10">
    <property type="entry name" value="Intergrase catalytic core"/>
    <property type="match status" value="1"/>
</dbReference>
<evidence type="ECO:0000313" key="4">
    <source>
        <dbReference type="EMBL" id="QII11757.1"/>
    </source>
</evidence>
<dbReference type="InterPro" id="IPR002104">
    <property type="entry name" value="Integrase_catalytic"/>
</dbReference>
<reference evidence="5" key="3">
    <citation type="submission" date="2017-10" db="EMBL/GenBank/DDBJ databases">
        <authorList>
            <person name="Banno H."/>
            <person name="Chua N.-H."/>
        </authorList>
    </citation>
    <scope>NUCLEOTIDE SEQUENCE [LARGE SCALE GENOMIC DNA]</scope>
    <source>
        <strain evidence="5">Kuenenia_mbr1_ru-nijmegen</strain>
    </source>
</reference>
<dbReference type="CDD" id="cd00796">
    <property type="entry name" value="INT_Rci_Hp1_C"/>
    <property type="match status" value="1"/>
</dbReference>
<organism evidence="3">
    <name type="scientific">Kuenenia stuttgartiensis</name>
    <dbReference type="NCBI Taxonomy" id="174633"/>
    <lineage>
        <taxon>Bacteria</taxon>
        <taxon>Pseudomonadati</taxon>
        <taxon>Planctomycetota</taxon>
        <taxon>Candidatus Brocadiia</taxon>
        <taxon>Candidatus Brocadiales</taxon>
        <taxon>Candidatus Brocadiaceae</taxon>
        <taxon>Candidatus Kuenenia</taxon>
    </lineage>
</organism>
<dbReference type="Pfam" id="PF00589">
    <property type="entry name" value="Phage_integrase"/>
    <property type="match status" value="1"/>
</dbReference>
<keyword evidence="1" id="KW-0233">DNA recombination</keyword>
<dbReference type="AlphaFoldDB" id="Q1Q3R1"/>
<dbReference type="GO" id="GO:0003677">
    <property type="term" value="F:DNA binding"/>
    <property type="evidence" value="ECO:0007669"/>
    <property type="project" value="InterPro"/>
</dbReference>
<evidence type="ECO:0000313" key="5">
    <source>
        <dbReference type="EMBL" id="SOH05995.1"/>
    </source>
</evidence>
<evidence type="ECO:0000259" key="2">
    <source>
        <dbReference type="PROSITE" id="PS51898"/>
    </source>
</evidence>
<dbReference type="GO" id="GO:0015074">
    <property type="term" value="P:DNA integration"/>
    <property type="evidence" value="ECO:0007669"/>
    <property type="project" value="InterPro"/>
</dbReference>
<evidence type="ECO:0000313" key="6">
    <source>
        <dbReference type="Proteomes" id="UP000221734"/>
    </source>
</evidence>
<dbReference type="InterPro" id="IPR013762">
    <property type="entry name" value="Integrase-like_cat_sf"/>
</dbReference>
<sequence length="98" mass="11291">MPYNPKNVYKVFKKSLECAGIDDFRFHDLRHCFASWNRQAGVGIYTIAELMGYKNTTMTMRYAHITPVHLTKAIGLLEKSYHESSTNLALSLRDVVHQ</sequence>
<dbReference type="KEGG" id="kst:KSMBR1_3521"/>
<dbReference type="Proteomes" id="UP000221734">
    <property type="component" value="Chromosome Kuenenia_stuttgartiensis_MBR1"/>
</dbReference>
<dbReference type="PROSITE" id="PS51898">
    <property type="entry name" value="TYR_RECOMBINASE"/>
    <property type="match status" value="1"/>
</dbReference>
<dbReference type="RefSeq" id="WP_099326516.1">
    <property type="nucleotide sequence ID" value="NZ_CP049055.1"/>
</dbReference>
<dbReference type="SUPFAM" id="SSF56349">
    <property type="entry name" value="DNA breaking-rejoining enzymes"/>
    <property type="match status" value="1"/>
</dbReference>
<evidence type="ECO:0000313" key="7">
    <source>
        <dbReference type="Proteomes" id="UP000501926"/>
    </source>
</evidence>
<name>Q1Q3R1_KUEST</name>